<protein>
    <submittedName>
        <fullName evidence="2">Uncharacterized protein</fullName>
    </submittedName>
</protein>
<proteinExistence type="predicted"/>
<keyword evidence="1" id="KW-0472">Membrane</keyword>
<evidence type="ECO:0000256" key="1">
    <source>
        <dbReference type="SAM" id="Phobius"/>
    </source>
</evidence>
<keyword evidence="1" id="KW-0812">Transmembrane</keyword>
<name>A0A6J5P7T3_9CAUD</name>
<sequence>MTGFQSKRAATRDLLTYKYPRTLQEAFPEDKITFVQPELSTEKLDKKSWWSKFQHDCLMLCLAVGWFAFACGMAGYVWYRSVP</sequence>
<feature type="transmembrane region" description="Helical" evidence="1">
    <location>
        <begin position="57"/>
        <end position="79"/>
    </location>
</feature>
<organism evidence="2">
    <name type="scientific">uncultured Caudovirales phage</name>
    <dbReference type="NCBI Taxonomy" id="2100421"/>
    <lineage>
        <taxon>Viruses</taxon>
        <taxon>Duplodnaviria</taxon>
        <taxon>Heunggongvirae</taxon>
        <taxon>Uroviricota</taxon>
        <taxon>Caudoviricetes</taxon>
        <taxon>Peduoviridae</taxon>
        <taxon>Maltschvirus</taxon>
        <taxon>Maltschvirus maltsch</taxon>
    </lineage>
</organism>
<reference evidence="2" key="1">
    <citation type="submission" date="2020-04" db="EMBL/GenBank/DDBJ databases">
        <authorList>
            <person name="Chiriac C."/>
            <person name="Salcher M."/>
            <person name="Ghai R."/>
            <person name="Kavagutti S V."/>
        </authorList>
    </citation>
    <scope>NUCLEOTIDE SEQUENCE</scope>
</reference>
<accession>A0A6J5P7T3</accession>
<evidence type="ECO:0000313" key="2">
    <source>
        <dbReference type="EMBL" id="CAB4165105.1"/>
    </source>
</evidence>
<gene>
    <name evidence="2" type="ORF">UFOVP815_14</name>
</gene>
<keyword evidence="1" id="KW-1133">Transmembrane helix</keyword>
<dbReference type="EMBL" id="LR796769">
    <property type="protein sequence ID" value="CAB4165105.1"/>
    <property type="molecule type" value="Genomic_DNA"/>
</dbReference>